<dbReference type="Proteomes" id="UP000001035">
    <property type="component" value="Chromosome 1"/>
</dbReference>
<keyword evidence="1" id="KW-0812">Transmembrane</keyword>
<evidence type="ECO:0000313" key="2">
    <source>
        <dbReference type="EMBL" id="CAR51505.1"/>
    </source>
</evidence>
<keyword evidence="1" id="KW-0472">Membrane</keyword>
<feature type="transmembrane region" description="Helical" evidence="1">
    <location>
        <begin position="31"/>
        <end position="48"/>
    </location>
</feature>
<evidence type="ECO:0000313" key="3">
    <source>
        <dbReference type="Proteomes" id="UP000001035"/>
    </source>
</evidence>
<organism evidence="2 3">
    <name type="scientific">Burkholderia cenocepacia (strain ATCC BAA-245 / DSM 16553 / LMG 16656 / NCTC 13227 / J2315 / CF5610)</name>
    <name type="common">Burkholderia cepacia (strain J2315)</name>
    <dbReference type="NCBI Taxonomy" id="216591"/>
    <lineage>
        <taxon>Bacteria</taxon>
        <taxon>Pseudomonadati</taxon>
        <taxon>Pseudomonadota</taxon>
        <taxon>Betaproteobacteria</taxon>
        <taxon>Burkholderiales</taxon>
        <taxon>Burkholderiaceae</taxon>
        <taxon>Burkholderia</taxon>
        <taxon>Burkholderia cepacia complex</taxon>
    </lineage>
</organism>
<dbReference type="EMBL" id="AM747720">
    <property type="protein sequence ID" value="CAR51505.1"/>
    <property type="molecule type" value="Genomic_DNA"/>
</dbReference>
<dbReference type="KEGG" id="bcj:BCAL1202A"/>
<dbReference type="AlphaFoldDB" id="B4EEE0"/>
<proteinExistence type="predicted"/>
<keyword evidence="3" id="KW-1185">Reference proteome</keyword>
<keyword evidence="1" id="KW-1133">Transmembrane helix</keyword>
<name>B4EEE0_BURCJ</name>
<reference evidence="2 3" key="1">
    <citation type="journal article" date="2009" name="J. Bacteriol.">
        <title>The genome of Burkholderia cenocepacia J2315, an epidemic pathogen of cystic fibrosis patients.</title>
        <authorList>
            <person name="Holden M.T."/>
            <person name="Seth-Smith H.M."/>
            <person name="Crossman L.C."/>
            <person name="Sebaihia M."/>
            <person name="Bentley S.D."/>
            <person name="Cerdeno-Tarraga A.M."/>
            <person name="Thomson N.R."/>
            <person name="Bason N."/>
            <person name="Quail M.A."/>
            <person name="Sharp S."/>
            <person name="Cherevach I."/>
            <person name="Churcher C."/>
            <person name="Goodhead I."/>
            <person name="Hauser H."/>
            <person name="Holroyd N."/>
            <person name="Mungall K."/>
            <person name="Scott P."/>
            <person name="Walker D."/>
            <person name="White B."/>
            <person name="Rose H."/>
            <person name="Iversen P."/>
            <person name="Mil-Homens D."/>
            <person name="Rocha E.P."/>
            <person name="Fialho A.M."/>
            <person name="Baldwin A."/>
            <person name="Dowson C."/>
            <person name="Barrell B.G."/>
            <person name="Govan J.R."/>
            <person name="Vandamme P."/>
            <person name="Hart C.A."/>
            <person name="Mahenthiralingam E."/>
            <person name="Parkhill J."/>
        </authorList>
    </citation>
    <scope>NUCLEOTIDE SEQUENCE [LARGE SCALE GENOMIC DNA]</scope>
    <source>
        <strain evidence="3">ATCC BAA-245 / DSM 16553 / LMG 16656 / NCTC 13227 / J2315 / CF5610</strain>
    </source>
</reference>
<gene>
    <name evidence="2" type="ORF">BCAL1202A</name>
</gene>
<dbReference type="HOGENOM" id="CLU_2859001_0_0_4"/>
<protein>
    <submittedName>
        <fullName evidence="2">Uncharacterized protein</fullName>
    </submittedName>
</protein>
<sequence length="64" mass="6853">MPNDRSASAGRRIASRSSILRKPTMPSPLDYLAAFALAFVGGALVAVCHCKYVGKIRKEVPVHA</sequence>
<evidence type="ECO:0000256" key="1">
    <source>
        <dbReference type="SAM" id="Phobius"/>
    </source>
</evidence>
<accession>B4EEE0</accession>